<keyword evidence="3" id="KW-1185">Reference proteome</keyword>
<dbReference type="OrthoDB" id="4526356at2759"/>
<name>H0EI83_GLAL7</name>
<feature type="region of interest" description="Disordered" evidence="1">
    <location>
        <begin position="31"/>
        <end position="52"/>
    </location>
</feature>
<accession>H0EI83</accession>
<comment type="caution">
    <text evidence="2">The sequence shown here is derived from an EMBL/GenBank/DDBJ whole genome shotgun (WGS) entry which is preliminary data.</text>
</comment>
<dbReference type="HOGENOM" id="CLU_1815995_0_0_1"/>
<organism evidence="2 3">
    <name type="scientific">Glarea lozoyensis (strain ATCC 74030 / MF5533)</name>
    <dbReference type="NCBI Taxonomy" id="1104152"/>
    <lineage>
        <taxon>Eukaryota</taxon>
        <taxon>Fungi</taxon>
        <taxon>Dikarya</taxon>
        <taxon>Ascomycota</taxon>
        <taxon>Pezizomycotina</taxon>
        <taxon>Leotiomycetes</taxon>
        <taxon>Helotiales</taxon>
        <taxon>Helotiaceae</taxon>
        <taxon>Glarea</taxon>
    </lineage>
</organism>
<dbReference type="EMBL" id="AGUE01000044">
    <property type="protein sequence ID" value="EHL01876.1"/>
    <property type="molecule type" value="Genomic_DNA"/>
</dbReference>
<reference evidence="2 3" key="1">
    <citation type="journal article" date="2012" name="Eukaryot. Cell">
        <title>Genome sequence of the fungus Glarea lozoyensis: the first genome sequence of a species from the Helotiaceae family.</title>
        <authorList>
            <person name="Youssar L."/>
            <person name="Gruening B.A."/>
            <person name="Erxleben A."/>
            <person name="Guenther S."/>
            <person name="Huettel W."/>
        </authorList>
    </citation>
    <scope>NUCLEOTIDE SEQUENCE [LARGE SCALE GENOMIC DNA]</scope>
    <source>
        <strain evidence="3">ATCC 74030 / MF5533</strain>
    </source>
</reference>
<evidence type="ECO:0000256" key="1">
    <source>
        <dbReference type="SAM" id="MobiDB-lite"/>
    </source>
</evidence>
<evidence type="ECO:0000313" key="2">
    <source>
        <dbReference type="EMBL" id="EHL01876.1"/>
    </source>
</evidence>
<dbReference type="Proteomes" id="UP000005446">
    <property type="component" value="Unassembled WGS sequence"/>
</dbReference>
<sequence>MSNSKDAASFVQPHDSAKLVPHDKLHYDTVTSFSDPVPKDRDLTSSISDSDEEGLALQKNPFLDPEVAEYWTTAYEKSQYECRHVFDPTFTWTEEEERRLVRRLDWRVCLWAVDRGNLIQAAADNLLKDIKVNTNGMHTMTV</sequence>
<evidence type="ECO:0000313" key="3">
    <source>
        <dbReference type="Proteomes" id="UP000005446"/>
    </source>
</evidence>
<proteinExistence type="predicted"/>
<dbReference type="InParanoid" id="H0EI83"/>
<gene>
    <name evidence="2" type="ORF">M7I_2233</name>
</gene>
<protein>
    <submittedName>
        <fullName evidence="2">Putative Uncharacterized transporter</fullName>
    </submittedName>
</protein>
<dbReference type="AlphaFoldDB" id="H0EI83"/>